<dbReference type="Pfam" id="PF13905">
    <property type="entry name" value="Thioredoxin_8"/>
    <property type="match status" value="2"/>
</dbReference>
<gene>
    <name evidence="12" type="ORF">HHK36_002901</name>
</gene>
<evidence type="ECO:0000256" key="2">
    <source>
        <dbReference type="ARBA" id="ARBA00022723"/>
    </source>
</evidence>
<dbReference type="GO" id="GO:0047134">
    <property type="term" value="F:protein-disulfide reductase [NAD(P)H] activity"/>
    <property type="evidence" value="ECO:0007669"/>
    <property type="project" value="UniProtKB-EC"/>
</dbReference>
<dbReference type="GO" id="GO:0046872">
    <property type="term" value="F:metal ion binding"/>
    <property type="evidence" value="ECO:0007669"/>
    <property type="project" value="UniProtKB-KW"/>
</dbReference>
<dbReference type="InterPro" id="IPR013766">
    <property type="entry name" value="Thioredoxin_domain"/>
</dbReference>
<evidence type="ECO:0000256" key="4">
    <source>
        <dbReference type="ARBA" id="ARBA00022833"/>
    </source>
</evidence>
<keyword evidence="13" id="KW-1185">Reference proteome</keyword>
<comment type="catalytic activity">
    <reaction evidence="8">
        <text>[protein]-dithiol + NAD(+) = [protein]-disulfide + NADH + H(+)</text>
        <dbReference type="Rhea" id="RHEA:18749"/>
        <dbReference type="Rhea" id="RHEA-COMP:10593"/>
        <dbReference type="Rhea" id="RHEA-COMP:10594"/>
        <dbReference type="ChEBI" id="CHEBI:15378"/>
        <dbReference type="ChEBI" id="CHEBI:29950"/>
        <dbReference type="ChEBI" id="CHEBI:50058"/>
        <dbReference type="ChEBI" id="CHEBI:57540"/>
        <dbReference type="ChEBI" id="CHEBI:57945"/>
        <dbReference type="EC" id="1.8.1.8"/>
    </reaction>
</comment>
<comment type="caution">
    <text evidence="12">The sequence shown here is derived from an EMBL/GenBank/DDBJ whole genome shotgun (WGS) entry which is preliminary data.</text>
</comment>
<dbReference type="AlphaFoldDB" id="A0A835DNE0"/>
<sequence length="434" mass="49006">MRKEICLKNNKNSVDDFWVLNCESEKKVSNTRFSSLLTSKDRDFLLSPTGNQVLSLSLSLSLSLYHVKVSNIEGKVVGLYFSANWYPPCRKFTPVLASVYEQLKGNGIGFEVVFVSSDEDSEAFNSYRACMPWLAIPFSDLATKKALNQRFDIEGIPCLIILQPNDNATLREGVELIYRYGVRAFPFTKERLEELEKEEREKHESQTLTNLLTNHTRDFLLGHPSHKQVPVASLVGKTIGLYFSAEWCLPGFKFTPKLISIYQKIKQLLVESKDEDFEVVLVSSDRNQIAFNSYFGTMPWLALPFGDPTIKSLTKYFDVQGIPSLLIVGPDGKTITRQGRNLINLYQEKAYPFTDAKLEFLEKQIDEEAKSLPKSVYHTGHRHELTLVSDGTGGGPFICCDCDEQGSGWAYQCIECGFEVHPKCVKAVNRGSIS</sequence>
<dbReference type="Pfam" id="PF03107">
    <property type="entry name" value="C1_2"/>
    <property type="match status" value="1"/>
</dbReference>
<evidence type="ECO:0000259" key="10">
    <source>
        <dbReference type="PROSITE" id="PS50081"/>
    </source>
</evidence>
<dbReference type="SUPFAM" id="SSF57889">
    <property type="entry name" value="Cysteine-rich domain"/>
    <property type="match status" value="1"/>
</dbReference>
<keyword evidence="6" id="KW-0520">NAD</keyword>
<feature type="domain" description="Thioredoxin" evidence="11">
    <location>
        <begin position="35"/>
        <end position="201"/>
    </location>
</feature>
<dbReference type="OMA" id="NWYSPCT"/>
<evidence type="ECO:0000259" key="11">
    <source>
        <dbReference type="PROSITE" id="PS51352"/>
    </source>
</evidence>
<evidence type="ECO:0000256" key="7">
    <source>
        <dbReference type="ARBA" id="ARBA00025782"/>
    </source>
</evidence>
<protein>
    <recommendedName>
        <fullName evidence="1">protein-disulfide reductase</fullName>
        <ecNumber evidence="1">1.8.1.8</ecNumber>
    </recommendedName>
</protein>
<evidence type="ECO:0000256" key="9">
    <source>
        <dbReference type="ARBA" id="ARBA00047804"/>
    </source>
</evidence>
<comment type="similarity">
    <text evidence="7">Belongs to the nucleoredoxin family.</text>
</comment>
<keyword evidence="3" id="KW-0677">Repeat</keyword>
<evidence type="ECO:0000313" key="12">
    <source>
        <dbReference type="EMBL" id="KAF8410373.1"/>
    </source>
</evidence>
<feature type="domain" description="Phorbol-ester/DAG-type" evidence="10">
    <location>
        <begin position="382"/>
        <end position="432"/>
    </location>
</feature>
<dbReference type="InterPro" id="IPR036249">
    <property type="entry name" value="Thioredoxin-like_sf"/>
</dbReference>
<dbReference type="Proteomes" id="UP000655225">
    <property type="component" value="Unassembled WGS sequence"/>
</dbReference>
<dbReference type="PANTHER" id="PTHR13871">
    <property type="entry name" value="THIOREDOXIN"/>
    <property type="match status" value="1"/>
</dbReference>
<dbReference type="InterPro" id="IPR052259">
    <property type="entry name" value="Nucleoredoxin-like"/>
</dbReference>
<evidence type="ECO:0000256" key="1">
    <source>
        <dbReference type="ARBA" id="ARBA00012612"/>
    </source>
</evidence>
<evidence type="ECO:0000256" key="6">
    <source>
        <dbReference type="ARBA" id="ARBA00023027"/>
    </source>
</evidence>
<dbReference type="InterPro" id="IPR012336">
    <property type="entry name" value="Thioredoxin-like_fold"/>
</dbReference>
<dbReference type="SMART" id="SM00109">
    <property type="entry name" value="C1"/>
    <property type="match status" value="1"/>
</dbReference>
<dbReference type="EC" id="1.8.1.8" evidence="1"/>
<organism evidence="12 13">
    <name type="scientific">Tetracentron sinense</name>
    <name type="common">Spur-leaf</name>
    <dbReference type="NCBI Taxonomy" id="13715"/>
    <lineage>
        <taxon>Eukaryota</taxon>
        <taxon>Viridiplantae</taxon>
        <taxon>Streptophyta</taxon>
        <taxon>Embryophyta</taxon>
        <taxon>Tracheophyta</taxon>
        <taxon>Spermatophyta</taxon>
        <taxon>Magnoliopsida</taxon>
        <taxon>Trochodendrales</taxon>
        <taxon>Trochodendraceae</taxon>
        <taxon>Tetracentron</taxon>
    </lineage>
</organism>
<evidence type="ECO:0000256" key="5">
    <source>
        <dbReference type="ARBA" id="ARBA00023002"/>
    </source>
</evidence>
<dbReference type="PANTHER" id="PTHR13871:SF7">
    <property type="entry name" value="NUCLEOREDOXIN 2-RELATED"/>
    <property type="match status" value="1"/>
</dbReference>
<dbReference type="InterPro" id="IPR046349">
    <property type="entry name" value="C1-like_sf"/>
</dbReference>
<dbReference type="SUPFAM" id="SSF52833">
    <property type="entry name" value="Thioredoxin-like"/>
    <property type="match status" value="2"/>
</dbReference>
<accession>A0A835DNE0</accession>
<evidence type="ECO:0000256" key="8">
    <source>
        <dbReference type="ARBA" id="ARBA00047388"/>
    </source>
</evidence>
<keyword evidence="2" id="KW-0479">Metal-binding</keyword>
<comment type="catalytic activity">
    <reaction evidence="9">
        <text>[protein]-dithiol + NADP(+) = [protein]-disulfide + NADPH + H(+)</text>
        <dbReference type="Rhea" id="RHEA:18753"/>
        <dbReference type="Rhea" id="RHEA-COMP:10593"/>
        <dbReference type="Rhea" id="RHEA-COMP:10594"/>
        <dbReference type="ChEBI" id="CHEBI:15378"/>
        <dbReference type="ChEBI" id="CHEBI:29950"/>
        <dbReference type="ChEBI" id="CHEBI:50058"/>
        <dbReference type="ChEBI" id="CHEBI:57783"/>
        <dbReference type="ChEBI" id="CHEBI:58349"/>
        <dbReference type="EC" id="1.8.1.8"/>
    </reaction>
</comment>
<evidence type="ECO:0000256" key="3">
    <source>
        <dbReference type="ARBA" id="ARBA00022737"/>
    </source>
</evidence>
<dbReference type="PROSITE" id="PS51352">
    <property type="entry name" value="THIOREDOXIN_2"/>
    <property type="match status" value="2"/>
</dbReference>
<dbReference type="InterPro" id="IPR004146">
    <property type="entry name" value="DC1"/>
</dbReference>
<dbReference type="EMBL" id="JABCRI010000002">
    <property type="protein sequence ID" value="KAF8410373.1"/>
    <property type="molecule type" value="Genomic_DNA"/>
</dbReference>
<dbReference type="OrthoDB" id="409136at2759"/>
<dbReference type="PROSITE" id="PS50081">
    <property type="entry name" value="ZF_DAG_PE_2"/>
    <property type="match status" value="1"/>
</dbReference>
<proteinExistence type="inferred from homology"/>
<name>A0A835DNE0_TETSI</name>
<feature type="domain" description="Thioredoxin" evidence="11">
    <location>
        <begin position="210"/>
        <end position="366"/>
    </location>
</feature>
<reference evidence="12 13" key="1">
    <citation type="submission" date="2020-04" db="EMBL/GenBank/DDBJ databases">
        <title>Plant Genome Project.</title>
        <authorList>
            <person name="Zhang R.-G."/>
        </authorList>
    </citation>
    <scope>NUCLEOTIDE SEQUENCE [LARGE SCALE GENOMIC DNA]</scope>
    <source>
        <strain evidence="12">YNK0</strain>
        <tissue evidence="12">Leaf</tissue>
    </source>
</reference>
<keyword evidence="4" id="KW-0862">Zinc</keyword>
<dbReference type="InterPro" id="IPR002219">
    <property type="entry name" value="PKC_DAG/PE"/>
</dbReference>
<evidence type="ECO:0000313" key="13">
    <source>
        <dbReference type="Proteomes" id="UP000655225"/>
    </source>
</evidence>
<keyword evidence="5" id="KW-0560">Oxidoreductase</keyword>
<dbReference type="Gene3D" id="3.40.30.10">
    <property type="entry name" value="Glutaredoxin"/>
    <property type="match status" value="2"/>
</dbReference>